<reference evidence="1 2" key="1">
    <citation type="submission" date="2023-08" db="EMBL/GenBank/DDBJ databases">
        <title>Black Yeasts Isolated from many extreme environments.</title>
        <authorList>
            <person name="Coleine C."/>
            <person name="Stajich J.E."/>
            <person name="Selbmann L."/>
        </authorList>
    </citation>
    <scope>NUCLEOTIDE SEQUENCE [LARGE SCALE GENOMIC DNA]</scope>
    <source>
        <strain evidence="1 2">CCFEE 6328</strain>
    </source>
</reference>
<name>A0ABR0J581_9EURO</name>
<keyword evidence="2" id="KW-1185">Reference proteome</keyword>
<comment type="caution">
    <text evidence="1">The sequence shown here is derived from an EMBL/GenBank/DDBJ whole genome shotgun (WGS) entry which is preliminary data.</text>
</comment>
<accession>A0ABR0J581</accession>
<sequence>MEHLLQVHQDVPARKARSRASVQCIAENELEEVSDGHVFSLNLADIRHRWIDLLKQAWNERQQLQKAKAKNTKGVRKSEG</sequence>
<evidence type="ECO:0000313" key="1">
    <source>
        <dbReference type="EMBL" id="KAK5056951.1"/>
    </source>
</evidence>
<proteinExistence type="predicted"/>
<evidence type="ECO:0000313" key="2">
    <source>
        <dbReference type="Proteomes" id="UP001345691"/>
    </source>
</evidence>
<dbReference type="Proteomes" id="UP001345691">
    <property type="component" value="Unassembled WGS sequence"/>
</dbReference>
<organism evidence="1 2">
    <name type="scientific">Exophiala sideris</name>
    <dbReference type="NCBI Taxonomy" id="1016849"/>
    <lineage>
        <taxon>Eukaryota</taxon>
        <taxon>Fungi</taxon>
        <taxon>Dikarya</taxon>
        <taxon>Ascomycota</taxon>
        <taxon>Pezizomycotina</taxon>
        <taxon>Eurotiomycetes</taxon>
        <taxon>Chaetothyriomycetidae</taxon>
        <taxon>Chaetothyriales</taxon>
        <taxon>Herpotrichiellaceae</taxon>
        <taxon>Exophiala</taxon>
    </lineage>
</organism>
<dbReference type="EMBL" id="JAVRRF010000017">
    <property type="protein sequence ID" value="KAK5056951.1"/>
    <property type="molecule type" value="Genomic_DNA"/>
</dbReference>
<gene>
    <name evidence="1" type="ORF">LTR69_007589</name>
</gene>
<protein>
    <submittedName>
        <fullName evidence="1">Uncharacterized protein</fullName>
    </submittedName>
</protein>